<accession>A0A433UUZ7</accession>
<keyword evidence="3" id="KW-1185">Reference proteome</keyword>
<dbReference type="OrthoDB" id="512610at2"/>
<evidence type="ECO:0000256" key="1">
    <source>
        <dbReference type="SAM" id="SignalP"/>
    </source>
</evidence>
<dbReference type="EMBL" id="RSCM01000004">
    <property type="protein sequence ID" value="RUS97675.1"/>
    <property type="molecule type" value="Genomic_DNA"/>
</dbReference>
<evidence type="ECO:0000313" key="3">
    <source>
        <dbReference type="Proteomes" id="UP000276103"/>
    </source>
</evidence>
<sequence>MKFSLFTLAIVIGAISAAGIAITPRADAKPQPVSAITNKRNQAADLVTEPATINSKWNNVSEFSADSGFRISDPECKKIDPLKYINNPDTFFQPCPSVNDPMSQNAEPVEYLKVPRLDSGLSVTVTNF</sequence>
<dbReference type="Proteomes" id="UP000276103">
    <property type="component" value="Unassembled WGS sequence"/>
</dbReference>
<organism evidence="2 3">
    <name type="scientific">Trichormus variabilis SAG 1403-4b</name>
    <dbReference type="NCBI Taxonomy" id="447716"/>
    <lineage>
        <taxon>Bacteria</taxon>
        <taxon>Bacillati</taxon>
        <taxon>Cyanobacteriota</taxon>
        <taxon>Cyanophyceae</taxon>
        <taxon>Nostocales</taxon>
        <taxon>Nostocaceae</taxon>
        <taxon>Trichormus</taxon>
    </lineage>
</organism>
<keyword evidence="1" id="KW-0732">Signal</keyword>
<comment type="caution">
    <text evidence="2">The sequence shown here is derived from an EMBL/GenBank/DDBJ whole genome shotgun (WGS) entry which is preliminary data.</text>
</comment>
<dbReference type="RefSeq" id="WP_127053401.1">
    <property type="nucleotide sequence ID" value="NZ_RSCM01000004.1"/>
</dbReference>
<evidence type="ECO:0000313" key="2">
    <source>
        <dbReference type="EMBL" id="RUS97675.1"/>
    </source>
</evidence>
<reference evidence="2 3" key="1">
    <citation type="journal article" date="2019" name="Genome Biol. Evol.">
        <title>Day and night: Metabolic profiles and evolutionary relationships of six axenic non-marine cyanobacteria.</title>
        <authorList>
            <person name="Will S.E."/>
            <person name="Henke P."/>
            <person name="Boedeker C."/>
            <person name="Huang S."/>
            <person name="Brinkmann H."/>
            <person name="Rohde M."/>
            <person name="Jarek M."/>
            <person name="Friedl T."/>
            <person name="Seufert S."/>
            <person name="Schumacher M."/>
            <person name="Overmann J."/>
            <person name="Neumann-Schaal M."/>
            <person name="Petersen J."/>
        </authorList>
    </citation>
    <scope>NUCLEOTIDE SEQUENCE [LARGE SCALE GENOMIC DNA]</scope>
    <source>
        <strain evidence="2 3">SAG 1403-4b</strain>
    </source>
</reference>
<name>A0A433UUZ7_ANAVA</name>
<proteinExistence type="predicted"/>
<feature type="signal peptide" evidence="1">
    <location>
        <begin position="1"/>
        <end position="28"/>
    </location>
</feature>
<dbReference type="AlphaFoldDB" id="A0A433UUZ7"/>
<gene>
    <name evidence="2" type="ORF">DSM107003_15500</name>
</gene>
<feature type="chain" id="PRO_5019424777" evidence="1">
    <location>
        <begin position="29"/>
        <end position="128"/>
    </location>
</feature>
<protein>
    <submittedName>
        <fullName evidence="2">Uncharacterized protein</fullName>
    </submittedName>
</protein>